<feature type="transmembrane region" description="Helical" evidence="1">
    <location>
        <begin position="6"/>
        <end position="27"/>
    </location>
</feature>
<sequence length="88" mass="10157">MGIVGIVIFLVMIWLFFRTVFSCYYTVKQRDTSTLVMALGMGVLALLLQGLTDYVWFNYRVLLMFWLAVGLAVGISRSYFLEREREGS</sequence>
<comment type="caution">
    <text evidence="2">The sequence shown here is derived from an EMBL/GenBank/DDBJ whole genome shotgun (WGS) entry which is preliminary data.</text>
</comment>
<name>A0A644XKZ6_9ZZZZ</name>
<proteinExistence type="predicted"/>
<organism evidence="2">
    <name type="scientific">bioreactor metagenome</name>
    <dbReference type="NCBI Taxonomy" id="1076179"/>
    <lineage>
        <taxon>unclassified sequences</taxon>
        <taxon>metagenomes</taxon>
        <taxon>ecological metagenomes</taxon>
    </lineage>
</organism>
<keyword evidence="1" id="KW-0812">Transmembrane</keyword>
<keyword evidence="1" id="KW-0472">Membrane</keyword>
<feature type="transmembrane region" description="Helical" evidence="1">
    <location>
        <begin position="34"/>
        <end position="51"/>
    </location>
</feature>
<reference evidence="2" key="1">
    <citation type="submission" date="2019-08" db="EMBL/GenBank/DDBJ databases">
        <authorList>
            <person name="Kucharzyk K."/>
            <person name="Murdoch R.W."/>
            <person name="Higgins S."/>
            <person name="Loffler F."/>
        </authorList>
    </citation>
    <scope>NUCLEOTIDE SEQUENCE</scope>
</reference>
<protein>
    <submittedName>
        <fullName evidence="2">Uncharacterized protein</fullName>
    </submittedName>
</protein>
<accession>A0A644XKZ6</accession>
<keyword evidence="1" id="KW-1133">Transmembrane helix</keyword>
<gene>
    <name evidence="2" type="ORF">SDC9_62892</name>
</gene>
<dbReference type="AlphaFoldDB" id="A0A644XKZ6"/>
<evidence type="ECO:0000313" key="2">
    <source>
        <dbReference type="EMBL" id="MPM16511.1"/>
    </source>
</evidence>
<evidence type="ECO:0000256" key="1">
    <source>
        <dbReference type="SAM" id="Phobius"/>
    </source>
</evidence>
<feature type="transmembrane region" description="Helical" evidence="1">
    <location>
        <begin position="57"/>
        <end position="75"/>
    </location>
</feature>
<dbReference type="EMBL" id="VSSQ01002627">
    <property type="protein sequence ID" value="MPM16511.1"/>
    <property type="molecule type" value="Genomic_DNA"/>
</dbReference>